<evidence type="ECO:0000256" key="2">
    <source>
        <dbReference type="ARBA" id="ARBA00023125"/>
    </source>
</evidence>
<proteinExistence type="predicted"/>
<dbReference type="InterPro" id="IPR000843">
    <property type="entry name" value="HTH_LacI"/>
</dbReference>
<dbReference type="PANTHER" id="PTHR30146">
    <property type="entry name" value="LACI-RELATED TRANSCRIPTIONAL REPRESSOR"/>
    <property type="match status" value="1"/>
</dbReference>
<comment type="caution">
    <text evidence="5">The sequence shown here is derived from an EMBL/GenBank/DDBJ whole genome shotgun (WGS) entry which is preliminary data.</text>
</comment>
<dbReference type="PANTHER" id="PTHR30146:SF138">
    <property type="entry name" value="TRANSCRIPTIONAL REGULATORY PROTEIN"/>
    <property type="match status" value="1"/>
</dbReference>
<dbReference type="InterPro" id="IPR028082">
    <property type="entry name" value="Peripla_BP_I"/>
</dbReference>
<evidence type="ECO:0000313" key="5">
    <source>
        <dbReference type="EMBL" id="HJC45843.1"/>
    </source>
</evidence>
<accession>A0A9D2PBJ1</accession>
<dbReference type="CDD" id="cd01542">
    <property type="entry name" value="PBP1_TreR-like"/>
    <property type="match status" value="1"/>
</dbReference>
<dbReference type="Gene3D" id="1.10.260.40">
    <property type="entry name" value="lambda repressor-like DNA-binding domains"/>
    <property type="match status" value="1"/>
</dbReference>
<dbReference type="Gene3D" id="3.40.50.2300">
    <property type="match status" value="2"/>
</dbReference>
<reference evidence="5" key="1">
    <citation type="journal article" date="2021" name="PeerJ">
        <title>Extensive microbial diversity within the chicken gut microbiome revealed by metagenomics and culture.</title>
        <authorList>
            <person name="Gilroy R."/>
            <person name="Ravi A."/>
            <person name="Getino M."/>
            <person name="Pursley I."/>
            <person name="Horton D.L."/>
            <person name="Alikhan N.F."/>
            <person name="Baker D."/>
            <person name="Gharbi K."/>
            <person name="Hall N."/>
            <person name="Watson M."/>
            <person name="Adriaenssens E.M."/>
            <person name="Foster-Nyarko E."/>
            <person name="Jarju S."/>
            <person name="Secka A."/>
            <person name="Antonio M."/>
            <person name="Oren A."/>
            <person name="Chaudhuri R.R."/>
            <person name="La Ragione R."/>
            <person name="Hildebrand F."/>
            <person name="Pallen M.J."/>
        </authorList>
    </citation>
    <scope>NUCLEOTIDE SEQUENCE</scope>
    <source>
        <strain evidence="5">ChiSjej5B23-2810</strain>
    </source>
</reference>
<feature type="domain" description="HTH lacI-type" evidence="4">
    <location>
        <begin position="1"/>
        <end position="54"/>
    </location>
</feature>
<evidence type="ECO:0000313" key="6">
    <source>
        <dbReference type="Proteomes" id="UP000823906"/>
    </source>
</evidence>
<dbReference type="Pfam" id="PF13377">
    <property type="entry name" value="Peripla_BP_3"/>
    <property type="match status" value="1"/>
</dbReference>
<dbReference type="AlphaFoldDB" id="A0A9D2PBJ1"/>
<sequence length="338" mass="36651">MNITEFAAYAGVSKAAVSRYFNGGYLSVEKRERIAAAVEATGYHPSIQAQMLRTRRARQVLVILPKLSSESCARMVEGISDVLDQNGYHLLLVNTANDSAKEIAALHLLQQNTVDGVILMATIFTPEHRTVLASLRLPVIILGQQYPGFCSVSHDDRGAARAATAHMLAKGRRSPGFLGVTMMDRAAGLDRRRGFEDALREAGIPLRPGRACVAAFNMESGYEQARTLLSREPGLDCLFCATDTIAIGALQYCRSQGIRVPDDLMLAAVGDSLAGRVAYVPLTSVQLHYRTAGRLAAWMLLDHLAHPHAAPDSRVLDFVLRPRASTGDSGEDKGFCTD</sequence>
<dbReference type="GO" id="GO:0003700">
    <property type="term" value="F:DNA-binding transcription factor activity"/>
    <property type="evidence" value="ECO:0007669"/>
    <property type="project" value="TreeGrafter"/>
</dbReference>
<dbReference type="SMART" id="SM00354">
    <property type="entry name" value="HTH_LACI"/>
    <property type="match status" value="1"/>
</dbReference>
<dbReference type="PROSITE" id="PS50932">
    <property type="entry name" value="HTH_LACI_2"/>
    <property type="match status" value="1"/>
</dbReference>
<dbReference type="Pfam" id="PF00356">
    <property type="entry name" value="LacI"/>
    <property type="match status" value="1"/>
</dbReference>
<keyword evidence="2 5" id="KW-0238">DNA-binding</keyword>
<evidence type="ECO:0000256" key="3">
    <source>
        <dbReference type="ARBA" id="ARBA00023163"/>
    </source>
</evidence>
<dbReference type="Proteomes" id="UP000823906">
    <property type="component" value="Unassembled WGS sequence"/>
</dbReference>
<evidence type="ECO:0000256" key="1">
    <source>
        <dbReference type="ARBA" id="ARBA00023015"/>
    </source>
</evidence>
<dbReference type="EMBL" id="DWWN01000047">
    <property type="protein sequence ID" value="HJC45843.1"/>
    <property type="molecule type" value="Genomic_DNA"/>
</dbReference>
<keyword evidence="3" id="KW-0804">Transcription</keyword>
<dbReference type="CDD" id="cd01392">
    <property type="entry name" value="HTH_LacI"/>
    <property type="match status" value="1"/>
</dbReference>
<keyword evidence="1" id="KW-0805">Transcription regulation</keyword>
<name>A0A9D2PBJ1_9FIRM</name>
<evidence type="ECO:0000259" key="4">
    <source>
        <dbReference type="PROSITE" id="PS50932"/>
    </source>
</evidence>
<dbReference type="SUPFAM" id="SSF47413">
    <property type="entry name" value="lambda repressor-like DNA-binding domains"/>
    <property type="match status" value="1"/>
</dbReference>
<dbReference type="GO" id="GO:0000976">
    <property type="term" value="F:transcription cis-regulatory region binding"/>
    <property type="evidence" value="ECO:0007669"/>
    <property type="project" value="TreeGrafter"/>
</dbReference>
<dbReference type="InterPro" id="IPR010982">
    <property type="entry name" value="Lambda_DNA-bd_dom_sf"/>
</dbReference>
<organism evidence="5 6">
    <name type="scientific">Candidatus Faecalibacterium faecigallinarum</name>
    <dbReference type="NCBI Taxonomy" id="2838577"/>
    <lineage>
        <taxon>Bacteria</taxon>
        <taxon>Bacillati</taxon>
        <taxon>Bacillota</taxon>
        <taxon>Clostridia</taxon>
        <taxon>Eubacteriales</taxon>
        <taxon>Oscillospiraceae</taxon>
        <taxon>Faecalibacterium</taxon>
    </lineage>
</organism>
<dbReference type="SUPFAM" id="SSF53822">
    <property type="entry name" value="Periplasmic binding protein-like I"/>
    <property type="match status" value="1"/>
</dbReference>
<reference evidence="5" key="2">
    <citation type="submission" date="2021-04" db="EMBL/GenBank/DDBJ databases">
        <authorList>
            <person name="Gilroy R."/>
        </authorList>
    </citation>
    <scope>NUCLEOTIDE SEQUENCE</scope>
    <source>
        <strain evidence="5">ChiSjej5B23-2810</strain>
    </source>
</reference>
<protein>
    <submittedName>
        <fullName evidence="5">LacI family DNA-binding transcriptional regulator</fullName>
    </submittedName>
</protein>
<dbReference type="InterPro" id="IPR046335">
    <property type="entry name" value="LacI/GalR-like_sensor"/>
</dbReference>
<gene>
    <name evidence="5" type="ORF">H9703_06920</name>
</gene>